<keyword evidence="2" id="KW-0342">GTP-binding</keyword>
<reference evidence="4" key="1">
    <citation type="submission" date="2021-06" db="EMBL/GenBank/DDBJ databases">
        <title>Parelaphostrongylus tenuis whole genome reference sequence.</title>
        <authorList>
            <person name="Garwood T.J."/>
            <person name="Larsen P.A."/>
            <person name="Fountain-Jones N.M."/>
            <person name="Garbe J.R."/>
            <person name="Macchietto M.G."/>
            <person name="Kania S.A."/>
            <person name="Gerhold R.W."/>
            <person name="Richards J.E."/>
            <person name="Wolf T.M."/>
        </authorList>
    </citation>
    <scope>NUCLEOTIDE SEQUENCE</scope>
    <source>
        <strain evidence="4">MNPRO001-30</strain>
        <tissue evidence="4">Meninges</tissue>
    </source>
</reference>
<evidence type="ECO:0000256" key="1">
    <source>
        <dbReference type="ARBA" id="ARBA00022741"/>
    </source>
</evidence>
<dbReference type="Pfam" id="PF00448">
    <property type="entry name" value="SRP54"/>
    <property type="match status" value="1"/>
</dbReference>
<organism evidence="4 5">
    <name type="scientific">Parelaphostrongylus tenuis</name>
    <name type="common">Meningeal worm</name>
    <dbReference type="NCBI Taxonomy" id="148309"/>
    <lineage>
        <taxon>Eukaryota</taxon>
        <taxon>Metazoa</taxon>
        <taxon>Ecdysozoa</taxon>
        <taxon>Nematoda</taxon>
        <taxon>Chromadorea</taxon>
        <taxon>Rhabditida</taxon>
        <taxon>Rhabditina</taxon>
        <taxon>Rhabditomorpha</taxon>
        <taxon>Strongyloidea</taxon>
        <taxon>Metastrongylidae</taxon>
        <taxon>Parelaphostrongylus</taxon>
    </lineage>
</organism>
<evidence type="ECO:0000313" key="4">
    <source>
        <dbReference type="EMBL" id="KAJ1345465.1"/>
    </source>
</evidence>
<dbReference type="AlphaFoldDB" id="A0AAD5LRT9"/>
<feature type="domain" description="SRP54-type proteins GTP-binding" evidence="3">
    <location>
        <begin position="18"/>
        <end position="40"/>
    </location>
</feature>
<dbReference type="InterPro" id="IPR000897">
    <property type="entry name" value="SRP54_GTPase_dom"/>
</dbReference>
<keyword evidence="5" id="KW-1185">Reference proteome</keyword>
<dbReference type="EMBL" id="JAHQIW010000002">
    <property type="protein sequence ID" value="KAJ1345465.1"/>
    <property type="molecule type" value="Genomic_DNA"/>
</dbReference>
<dbReference type="Gene3D" id="3.40.50.300">
    <property type="entry name" value="P-loop containing nucleotide triphosphate hydrolases"/>
    <property type="match status" value="1"/>
</dbReference>
<dbReference type="Proteomes" id="UP001196413">
    <property type="component" value="Unassembled WGS sequence"/>
</dbReference>
<evidence type="ECO:0000259" key="3">
    <source>
        <dbReference type="Pfam" id="PF00448"/>
    </source>
</evidence>
<proteinExistence type="predicted"/>
<dbReference type="GO" id="GO:0006614">
    <property type="term" value="P:SRP-dependent cotranslational protein targeting to membrane"/>
    <property type="evidence" value="ECO:0007669"/>
    <property type="project" value="InterPro"/>
</dbReference>
<name>A0AAD5LRT9_PARTN</name>
<keyword evidence="1" id="KW-0547">Nucleotide-binding</keyword>
<dbReference type="GO" id="GO:0005525">
    <property type="term" value="F:GTP binding"/>
    <property type="evidence" value="ECO:0007669"/>
    <property type="project" value="UniProtKB-KW"/>
</dbReference>
<accession>A0AAD5LRT9</accession>
<sequence>MSIDPGVTPYQPKKGQHNVIMFVGLQGTGKTATCTKVVRYGVFIVHYKAYSPPVVIPSIKLSVPRHRLIDMHRSTCNAQRYKTTNGPQNLNASNSSTDSLQIGASIVPIQIY</sequence>
<dbReference type="InterPro" id="IPR027417">
    <property type="entry name" value="P-loop_NTPase"/>
</dbReference>
<evidence type="ECO:0000256" key="2">
    <source>
        <dbReference type="ARBA" id="ARBA00023134"/>
    </source>
</evidence>
<evidence type="ECO:0000313" key="5">
    <source>
        <dbReference type="Proteomes" id="UP001196413"/>
    </source>
</evidence>
<gene>
    <name evidence="4" type="primary">SRP54_1</name>
    <name evidence="4" type="ORF">KIN20_000005</name>
</gene>
<comment type="caution">
    <text evidence="4">The sequence shown here is derived from an EMBL/GenBank/DDBJ whole genome shotgun (WGS) entry which is preliminary data.</text>
</comment>
<protein>
    <submittedName>
        <fullName evidence="4">Signal recognition particle</fullName>
    </submittedName>
</protein>